<comment type="caution">
    <text evidence="1">The sequence shown here is derived from an EMBL/GenBank/DDBJ whole genome shotgun (WGS) entry which is preliminary data.</text>
</comment>
<dbReference type="Proteomes" id="UP000252519">
    <property type="component" value="Unassembled WGS sequence"/>
</dbReference>
<evidence type="ECO:0000313" key="1">
    <source>
        <dbReference type="EMBL" id="RCN46586.1"/>
    </source>
</evidence>
<sequence>MLLTLSILNKRQRQVVRQCQYAPFNAGACVRIRIESYSNCITLLCHAEPPLQDEDVTVFTGQYDVCMVSVKLRGGALSSSTTITSMDSSSGKLVNNGGSSCRSPAFAFKNCEHDIL</sequence>
<dbReference type="EMBL" id="JOJR01000077">
    <property type="protein sequence ID" value="RCN46586.1"/>
    <property type="molecule type" value="Genomic_DNA"/>
</dbReference>
<organism evidence="1 2">
    <name type="scientific">Ancylostoma caninum</name>
    <name type="common">Dog hookworm</name>
    <dbReference type="NCBI Taxonomy" id="29170"/>
    <lineage>
        <taxon>Eukaryota</taxon>
        <taxon>Metazoa</taxon>
        <taxon>Ecdysozoa</taxon>
        <taxon>Nematoda</taxon>
        <taxon>Chromadorea</taxon>
        <taxon>Rhabditida</taxon>
        <taxon>Rhabditina</taxon>
        <taxon>Rhabditomorpha</taxon>
        <taxon>Strongyloidea</taxon>
        <taxon>Ancylostomatidae</taxon>
        <taxon>Ancylostomatinae</taxon>
        <taxon>Ancylostoma</taxon>
    </lineage>
</organism>
<proteinExistence type="predicted"/>
<protein>
    <submittedName>
        <fullName evidence="1">Uncharacterized protein</fullName>
    </submittedName>
</protein>
<dbReference type="AlphaFoldDB" id="A0A368GQE3"/>
<evidence type="ECO:0000313" key="2">
    <source>
        <dbReference type="Proteomes" id="UP000252519"/>
    </source>
</evidence>
<keyword evidence="2" id="KW-1185">Reference proteome</keyword>
<name>A0A368GQE3_ANCCA</name>
<accession>A0A368GQE3</accession>
<reference evidence="1 2" key="1">
    <citation type="submission" date="2014-10" db="EMBL/GenBank/DDBJ databases">
        <title>Draft genome of the hookworm Ancylostoma caninum.</title>
        <authorList>
            <person name="Mitreva M."/>
        </authorList>
    </citation>
    <scope>NUCLEOTIDE SEQUENCE [LARGE SCALE GENOMIC DNA]</scope>
    <source>
        <strain evidence="1 2">Baltimore</strain>
    </source>
</reference>
<gene>
    <name evidence="1" type="ORF">ANCCAN_07446</name>
</gene>